<evidence type="ECO:0000313" key="4">
    <source>
        <dbReference type="EMBL" id="CAE8609139.1"/>
    </source>
</evidence>
<evidence type="ECO:0000256" key="2">
    <source>
        <dbReference type="SAM" id="MobiDB-lite"/>
    </source>
</evidence>
<dbReference type="SUPFAM" id="SSF54518">
    <property type="entry name" value="Tubby C-terminal domain-like"/>
    <property type="match status" value="1"/>
</dbReference>
<dbReference type="PANTHER" id="PTHR16517:SF7">
    <property type="entry name" value="PROTEIN KING TUBBY"/>
    <property type="match status" value="1"/>
</dbReference>
<dbReference type="EMBL" id="CAJNNV010024244">
    <property type="protein sequence ID" value="CAE8609139.1"/>
    <property type="molecule type" value="Genomic_DNA"/>
</dbReference>
<proteinExistence type="inferred from homology"/>
<gene>
    <name evidence="4" type="ORF">PGLA1383_LOCUS26965</name>
    <name evidence="5" type="ORF">PGLA2088_LOCUS29270</name>
</gene>
<keyword evidence="6" id="KW-1185">Reference proteome</keyword>
<reference evidence="4" key="1">
    <citation type="submission" date="2021-02" db="EMBL/GenBank/DDBJ databases">
        <authorList>
            <person name="Dougan E. K."/>
            <person name="Rhodes N."/>
            <person name="Thang M."/>
            <person name="Chan C."/>
        </authorList>
    </citation>
    <scope>NUCLEOTIDE SEQUENCE</scope>
</reference>
<feature type="region of interest" description="Disordered" evidence="2">
    <location>
        <begin position="243"/>
        <end position="266"/>
    </location>
</feature>
<feature type="domain" description="Tubby C-terminal" evidence="3">
    <location>
        <begin position="101"/>
        <end position="358"/>
    </location>
</feature>
<feature type="compositionally biased region" description="Low complexity" evidence="2">
    <location>
        <begin position="243"/>
        <end position="264"/>
    </location>
</feature>
<dbReference type="OrthoDB" id="8775810at2759"/>
<comment type="similarity">
    <text evidence="1">Belongs to the TUB family.</text>
</comment>
<dbReference type="Gene3D" id="3.20.90.10">
    <property type="entry name" value="Tubby Protein, Chain A"/>
    <property type="match status" value="1"/>
</dbReference>
<evidence type="ECO:0000313" key="5">
    <source>
        <dbReference type="EMBL" id="CAE8695303.1"/>
    </source>
</evidence>
<protein>
    <recommendedName>
        <fullName evidence="3">Tubby C-terminal domain-containing protein</fullName>
    </recommendedName>
</protein>
<dbReference type="InterPro" id="IPR025659">
    <property type="entry name" value="Tubby-like_C"/>
</dbReference>
<feature type="compositionally biased region" description="Low complexity" evidence="2">
    <location>
        <begin position="137"/>
        <end position="152"/>
    </location>
</feature>
<accession>A0A813FBI8</accession>
<dbReference type="AlphaFoldDB" id="A0A813FBI8"/>
<dbReference type="InterPro" id="IPR000007">
    <property type="entry name" value="Tubby_C"/>
</dbReference>
<dbReference type="PANTHER" id="PTHR16517">
    <property type="entry name" value="TUBBY-RELATED"/>
    <property type="match status" value="1"/>
</dbReference>
<sequence length="360" mass="40429">MGHATECSPLARMFKNLSFEGTPEKNADSKKTLFSCPGIPSRDERFFESPSGASPSSLRREPSYCWDAADELEKGCGEMMDDLKKVRDPPSTSDKLERYTIVYQASTEEYQLMSEALDLILVARRYAREQSIEFTFQSSAENQEPSSSSSSPTRKRSPAFSMSHNKDNDEWLLVQTRCDCCVNRPHHLTCDSRGRKQQVACIRHRMKKIEKANVHSLEVHVPPLISKQSALWCPIWTGQDLGSRSPLGSRGSPSPRGSPKSASRANFPQLMPQEGATSIQIGTKLPVWDADLRMLVLTFQDRCRVQSCPRNFMLSLPAKQDDKPIFQHGKVAANTWCLDFMSPLSLVQAFAVAMSSLDWD</sequence>
<feature type="region of interest" description="Disordered" evidence="2">
    <location>
        <begin position="137"/>
        <end position="162"/>
    </location>
</feature>
<dbReference type="Pfam" id="PF01167">
    <property type="entry name" value="Tub"/>
    <property type="match status" value="1"/>
</dbReference>
<organism evidence="4 6">
    <name type="scientific">Polarella glacialis</name>
    <name type="common">Dinoflagellate</name>
    <dbReference type="NCBI Taxonomy" id="89957"/>
    <lineage>
        <taxon>Eukaryota</taxon>
        <taxon>Sar</taxon>
        <taxon>Alveolata</taxon>
        <taxon>Dinophyceae</taxon>
        <taxon>Suessiales</taxon>
        <taxon>Suessiaceae</taxon>
        <taxon>Polarella</taxon>
    </lineage>
</organism>
<dbReference type="PRINTS" id="PR01573">
    <property type="entry name" value="SUPERTUBBY"/>
</dbReference>
<comment type="caution">
    <text evidence="4">The sequence shown here is derived from an EMBL/GenBank/DDBJ whole genome shotgun (WGS) entry which is preliminary data.</text>
</comment>
<dbReference type="Proteomes" id="UP000654075">
    <property type="component" value="Unassembled WGS sequence"/>
</dbReference>
<dbReference type="EMBL" id="CAJNNW010028237">
    <property type="protein sequence ID" value="CAE8695303.1"/>
    <property type="molecule type" value="Genomic_DNA"/>
</dbReference>
<feature type="region of interest" description="Disordered" evidence="2">
    <location>
        <begin position="40"/>
        <end position="60"/>
    </location>
</feature>
<dbReference type="OMA" id="MRCFSVV"/>
<evidence type="ECO:0000313" key="6">
    <source>
        <dbReference type="Proteomes" id="UP000654075"/>
    </source>
</evidence>
<name>A0A813FBI8_POLGL</name>
<evidence type="ECO:0000256" key="1">
    <source>
        <dbReference type="ARBA" id="ARBA00007129"/>
    </source>
</evidence>
<dbReference type="Proteomes" id="UP000626109">
    <property type="component" value="Unassembled WGS sequence"/>
</dbReference>
<evidence type="ECO:0000259" key="3">
    <source>
        <dbReference type="Pfam" id="PF01167"/>
    </source>
</evidence>